<dbReference type="SUPFAM" id="SSF50978">
    <property type="entry name" value="WD40 repeat-like"/>
    <property type="match status" value="1"/>
</dbReference>
<dbReference type="GeneID" id="19470454"/>
<reference evidence="7 8" key="1">
    <citation type="journal article" date="2013" name="BMC Genomics">
        <title>Genomics-driven discovery of the pneumocandin biosynthetic gene cluster in the fungus Glarea lozoyensis.</title>
        <authorList>
            <person name="Chen L."/>
            <person name="Yue Q."/>
            <person name="Zhang X."/>
            <person name="Xiang M."/>
            <person name="Wang C."/>
            <person name="Li S."/>
            <person name="Che Y."/>
            <person name="Ortiz-Lopez F.J."/>
            <person name="Bills G.F."/>
            <person name="Liu X."/>
            <person name="An Z."/>
        </authorList>
    </citation>
    <scope>NUCLEOTIDE SEQUENCE [LARGE SCALE GENOMIC DNA]</scope>
    <source>
        <strain evidence="8">ATCC 20868 / MF5171</strain>
    </source>
</reference>
<dbReference type="PRINTS" id="PR00320">
    <property type="entry name" value="GPROTEINBRPT"/>
</dbReference>
<dbReference type="HOGENOM" id="CLU_746126_0_0_1"/>
<dbReference type="RefSeq" id="XP_008087747.1">
    <property type="nucleotide sequence ID" value="XM_008089556.1"/>
</dbReference>
<dbReference type="OrthoDB" id="538223at2759"/>
<dbReference type="InterPro" id="IPR020472">
    <property type="entry name" value="WD40_PAC1"/>
</dbReference>
<evidence type="ECO:0000313" key="7">
    <source>
        <dbReference type="EMBL" id="EPE24832.1"/>
    </source>
</evidence>
<dbReference type="EMBL" id="KE145372">
    <property type="protein sequence ID" value="EPE24832.1"/>
    <property type="molecule type" value="Genomic_DNA"/>
</dbReference>
<evidence type="ECO:0000313" key="8">
    <source>
        <dbReference type="Proteomes" id="UP000016922"/>
    </source>
</evidence>
<feature type="repeat" description="WD" evidence="6">
    <location>
        <begin position="177"/>
        <end position="218"/>
    </location>
</feature>
<evidence type="ECO:0000256" key="5">
    <source>
        <dbReference type="ARBA" id="ARBA00043913"/>
    </source>
</evidence>
<evidence type="ECO:0000256" key="2">
    <source>
        <dbReference type="ARBA" id="ARBA00022737"/>
    </source>
</evidence>
<dbReference type="PROSITE" id="PS50082">
    <property type="entry name" value="WD_REPEATS_2"/>
    <property type="match status" value="4"/>
</dbReference>
<dbReference type="Gene3D" id="2.130.10.10">
    <property type="entry name" value="YVTN repeat-like/Quinoprotein amine dehydrogenase"/>
    <property type="match status" value="2"/>
</dbReference>
<dbReference type="AlphaFoldDB" id="S3CED9"/>
<name>S3CED9_GLAL2</name>
<dbReference type="InterPro" id="IPR015943">
    <property type="entry name" value="WD40/YVTN_repeat-like_dom_sf"/>
</dbReference>
<dbReference type="eggNOG" id="KOG0274">
    <property type="taxonomic scope" value="Eukaryota"/>
</dbReference>
<feature type="repeat" description="WD" evidence="6">
    <location>
        <begin position="65"/>
        <end position="94"/>
    </location>
</feature>
<evidence type="ECO:0000256" key="3">
    <source>
        <dbReference type="ARBA" id="ARBA00038415"/>
    </source>
</evidence>
<dbReference type="InterPro" id="IPR019775">
    <property type="entry name" value="WD40_repeat_CS"/>
</dbReference>
<comment type="similarity">
    <text evidence="3">Belongs to the WD repeat MDV1/CAF4 family.</text>
</comment>
<proteinExistence type="inferred from homology"/>
<sequence length="351" mass="39379">MKPLINFQVHHETSIQRFRLTQEKIIVAAQTAIAHNLQCQHCQDNEVCTQHLREFEIGGLWNADFNPSSKLMLTANHDRKLCLWDVETGTYVREFLRHVDDEIKTVLFLDEITFAAGFSDGALMIWSSTADQPTHVLVGHTETIHQLACHDQFLFSGSRDKTVRIWNIATGECVRVLEGHTDYISAITVSPDFSLLRVGSGNRELRIWDWRTGELVAVCQTDALVSSQYGDIDGKLVTCGLDGKIRTWTQKGDLLETFAAHEAPVRALAMAGRFVVTGARDGTLKVWDWDKKDMLFEFGDPELRLLSGFGTAHGMLYTDSGKSGLGPHHVQIWDLGEIERVATGLLESRSN</sequence>
<accession>S3CED9</accession>
<dbReference type="PROSITE" id="PS50294">
    <property type="entry name" value="WD_REPEATS_REGION"/>
    <property type="match status" value="3"/>
</dbReference>
<dbReference type="PANTHER" id="PTHR22847:SF637">
    <property type="entry name" value="WD REPEAT DOMAIN 5B"/>
    <property type="match status" value="1"/>
</dbReference>
<dbReference type="GO" id="GO:1990234">
    <property type="term" value="C:transferase complex"/>
    <property type="evidence" value="ECO:0007669"/>
    <property type="project" value="UniProtKB-ARBA"/>
</dbReference>
<evidence type="ECO:0000256" key="1">
    <source>
        <dbReference type="ARBA" id="ARBA00022574"/>
    </source>
</evidence>
<evidence type="ECO:0000256" key="4">
    <source>
        <dbReference type="ARBA" id="ARBA00039789"/>
    </source>
</evidence>
<dbReference type="InterPro" id="IPR036322">
    <property type="entry name" value="WD40_repeat_dom_sf"/>
</dbReference>
<keyword evidence="8" id="KW-1185">Reference proteome</keyword>
<feature type="repeat" description="WD" evidence="6">
    <location>
        <begin position="137"/>
        <end position="176"/>
    </location>
</feature>
<dbReference type="CDD" id="cd00200">
    <property type="entry name" value="WD40"/>
    <property type="match status" value="1"/>
</dbReference>
<dbReference type="SMART" id="SM00320">
    <property type="entry name" value="WD40"/>
    <property type="match status" value="6"/>
</dbReference>
<dbReference type="PROSITE" id="PS00678">
    <property type="entry name" value="WD_REPEATS_1"/>
    <property type="match status" value="2"/>
</dbReference>
<dbReference type="PANTHER" id="PTHR22847">
    <property type="entry name" value="WD40 REPEAT PROTEIN"/>
    <property type="match status" value="1"/>
</dbReference>
<comment type="function">
    <text evidence="5">Involved in mitochondrial fission. Acts as an adapter protein required to form mitochondrial fission complexes. Formation of these complexes is required to promote constriction and fission of the mitochondrial compartment at a late step in mitochondrial division.</text>
</comment>
<organism evidence="7 8">
    <name type="scientific">Glarea lozoyensis (strain ATCC 20868 / MF5171)</name>
    <dbReference type="NCBI Taxonomy" id="1116229"/>
    <lineage>
        <taxon>Eukaryota</taxon>
        <taxon>Fungi</taxon>
        <taxon>Dikarya</taxon>
        <taxon>Ascomycota</taxon>
        <taxon>Pezizomycotina</taxon>
        <taxon>Leotiomycetes</taxon>
        <taxon>Helotiales</taxon>
        <taxon>Helotiaceae</taxon>
        <taxon>Glarea</taxon>
    </lineage>
</organism>
<protein>
    <recommendedName>
        <fullName evidence="4">Mitochondrial division protein 1</fullName>
    </recommendedName>
</protein>
<dbReference type="OMA" id="GHTETIH"/>
<evidence type="ECO:0000256" key="6">
    <source>
        <dbReference type="PROSITE-ProRule" id="PRU00221"/>
    </source>
</evidence>
<dbReference type="STRING" id="1116229.S3CED9"/>
<dbReference type="InterPro" id="IPR001680">
    <property type="entry name" value="WD40_rpt"/>
</dbReference>
<dbReference type="Pfam" id="PF00400">
    <property type="entry name" value="WD40"/>
    <property type="match status" value="4"/>
</dbReference>
<gene>
    <name evidence="7" type="ORF">GLAREA_11413</name>
</gene>
<dbReference type="Proteomes" id="UP000016922">
    <property type="component" value="Unassembled WGS sequence"/>
</dbReference>
<keyword evidence="2" id="KW-0677">Repeat</keyword>
<dbReference type="KEGG" id="glz:GLAREA_11413"/>
<feature type="repeat" description="WD" evidence="6">
    <location>
        <begin position="258"/>
        <end position="297"/>
    </location>
</feature>
<keyword evidence="1 6" id="KW-0853">WD repeat</keyword>